<evidence type="ECO:0000256" key="1">
    <source>
        <dbReference type="ARBA" id="ARBA00023002"/>
    </source>
</evidence>
<evidence type="ECO:0000313" key="5">
    <source>
        <dbReference type="EMBL" id="XCJ78022.1"/>
    </source>
</evidence>
<evidence type="ECO:0000259" key="4">
    <source>
        <dbReference type="SMART" id="SM00984"/>
    </source>
</evidence>
<dbReference type="PIRSF" id="PIRSF500136">
    <property type="entry name" value="UDP_ManNAc_DH"/>
    <property type="match status" value="1"/>
</dbReference>
<dbReference type="GO" id="GO:0000271">
    <property type="term" value="P:polysaccharide biosynthetic process"/>
    <property type="evidence" value="ECO:0007669"/>
    <property type="project" value="InterPro"/>
</dbReference>
<evidence type="ECO:0000256" key="2">
    <source>
        <dbReference type="ARBA" id="ARBA00023027"/>
    </source>
</evidence>
<dbReference type="AlphaFoldDB" id="A0AB74U142"/>
<dbReference type="RefSeq" id="WP_353979044.1">
    <property type="nucleotide sequence ID" value="NZ_CP159578.1"/>
</dbReference>
<dbReference type="Pfam" id="PF03720">
    <property type="entry name" value="UDPG_MGDP_dh_C"/>
    <property type="match status" value="1"/>
</dbReference>
<dbReference type="PIRSF" id="PIRSF000124">
    <property type="entry name" value="UDPglc_GDPman_dh"/>
    <property type="match status" value="1"/>
</dbReference>
<dbReference type="GO" id="GO:0016628">
    <property type="term" value="F:oxidoreductase activity, acting on the CH-CH group of donors, NAD or NADP as acceptor"/>
    <property type="evidence" value="ECO:0007669"/>
    <property type="project" value="InterPro"/>
</dbReference>
<dbReference type="Gene3D" id="3.40.50.720">
    <property type="entry name" value="NAD(P)-binding Rossmann-like Domain"/>
    <property type="match status" value="2"/>
</dbReference>
<dbReference type="NCBIfam" id="NF008286">
    <property type="entry name" value="PRK11064.1"/>
    <property type="match status" value="1"/>
</dbReference>
<dbReference type="PANTHER" id="PTHR43491:SF1">
    <property type="entry name" value="UDP-N-ACETYL-D-MANNOSAMINE DEHYDROGENASE"/>
    <property type="match status" value="1"/>
</dbReference>
<name>A0AB74U142_9GAMM</name>
<proteinExistence type="inferred from homology"/>
<organism evidence="5">
    <name type="scientific">Salinicola endophyticus</name>
    <dbReference type="NCBI Taxonomy" id="1949083"/>
    <lineage>
        <taxon>Bacteria</taxon>
        <taxon>Pseudomonadati</taxon>
        <taxon>Pseudomonadota</taxon>
        <taxon>Gammaproteobacteria</taxon>
        <taxon>Oceanospirillales</taxon>
        <taxon>Halomonadaceae</taxon>
        <taxon>Salinicola</taxon>
    </lineage>
</organism>
<protein>
    <submittedName>
        <fullName evidence="5">UDP-N-acetyl-D-mannosamine dehydrogenase</fullName>
        <ecNumber evidence="5">1.1.1.336</ecNumber>
    </submittedName>
</protein>
<dbReference type="SMART" id="SM00984">
    <property type="entry name" value="UDPG_MGDP_dh_C"/>
    <property type="match status" value="1"/>
</dbReference>
<dbReference type="EMBL" id="CP159578">
    <property type="protein sequence ID" value="XCJ78022.1"/>
    <property type="molecule type" value="Genomic_DNA"/>
</dbReference>
<dbReference type="EC" id="1.1.1.336" evidence="5"/>
<dbReference type="SUPFAM" id="SSF52413">
    <property type="entry name" value="UDP-glucose/GDP-mannose dehydrogenase C-terminal domain"/>
    <property type="match status" value="1"/>
</dbReference>
<dbReference type="Pfam" id="PF00984">
    <property type="entry name" value="UDPG_MGDP_dh"/>
    <property type="match status" value="1"/>
</dbReference>
<dbReference type="InterPro" id="IPR008927">
    <property type="entry name" value="6-PGluconate_DH-like_C_sf"/>
</dbReference>
<accession>A0AB74U142</accession>
<dbReference type="GO" id="GO:0051287">
    <property type="term" value="F:NAD binding"/>
    <property type="evidence" value="ECO:0007669"/>
    <property type="project" value="InterPro"/>
</dbReference>
<dbReference type="InterPro" id="IPR036291">
    <property type="entry name" value="NAD(P)-bd_dom_sf"/>
</dbReference>
<dbReference type="InterPro" id="IPR036220">
    <property type="entry name" value="UDP-Glc/GDP-Man_DH_C_sf"/>
</dbReference>
<dbReference type="NCBIfam" id="TIGR03026">
    <property type="entry name" value="NDP-sugDHase"/>
    <property type="match status" value="1"/>
</dbReference>
<dbReference type="FunFam" id="3.40.50.720:FF:000139">
    <property type="entry name" value="UDP-N-acetyl-D-mannosamine dehydrogenase"/>
    <property type="match status" value="1"/>
</dbReference>
<dbReference type="InterPro" id="IPR014026">
    <property type="entry name" value="UDP-Glc/GDP-Man_DH_dimer"/>
</dbReference>
<dbReference type="InterPro" id="IPR014027">
    <property type="entry name" value="UDP-Glc/GDP-Man_DH_C"/>
</dbReference>
<evidence type="ECO:0000256" key="3">
    <source>
        <dbReference type="PIRNR" id="PIRNR000124"/>
    </source>
</evidence>
<dbReference type="SUPFAM" id="SSF51735">
    <property type="entry name" value="NAD(P)-binding Rossmann-fold domains"/>
    <property type="match status" value="1"/>
</dbReference>
<keyword evidence="1 5" id="KW-0560">Oxidoreductase</keyword>
<reference evidence="5" key="1">
    <citation type="submission" date="2024-06" db="EMBL/GenBank/DDBJ databases">
        <title>Complete genome of Salinicola endophyticus HNIBRBA4755.</title>
        <authorList>
            <person name="Shin S.Y."/>
            <person name="Kang H."/>
            <person name="Song J."/>
        </authorList>
    </citation>
    <scope>NUCLEOTIDE SEQUENCE</scope>
    <source>
        <strain evidence="5">HNIBRBA4755</strain>
    </source>
</reference>
<dbReference type="InterPro" id="IPR001732">
    <property type="entry name" value="UDP-Glc/GDP-Man_DH_N"/>
</dbReference>
<dbReference type="Pfam" id="PF03721">
    <property type="entry name" value="UDPG_MGDP_dh_N"/>
    <property type="match status" value="1"/>
</dbReference>
<dbReference type="InterPro" id="IPR017476">
    <property type="entry name" value="UDP-Glc/GDP-Man"/>
</dbReference>
<comment type="similarity">
    <text evidence="3">Belongs to the UDP-glucose/GDP-mannose dehydrogenase family.</text>
</comment>
<sequence>MNFERISMIGLGYIGLPTAAVFASRKKKVIGVDINQAAVDTINKGEIHIVEPELDMVVHAAVTQGYLRATTQPEPADAFLVAVPTPFHTDENGQNHKADLSYIESAAKAIAPVLQPGNLVVLESTSPVGATEQMAAWLAEARPDLTFPQTHGENSDIRVAHCPERVLPGHVIRELVENDRVIGGMTPKCAEAACTLYKIVVEGECVPTTARTAEMAKLTENSFRDVNIAFANELSTIAHELEINVWELIALANRHPRVNILSPGAGVGGHCIAVDPWFIVDACPKQAKLIRTAREVNDAKPEWVLGRVKSGLEYYHQQHPDAKRSDLTVACLGVAFKPDIDDLRESPALDIAEQIAKLGCQVQIVEPNIQAVPRKLEKSNVQLVDLEQALAQADVICVLVKHKPFVESVAFLRAKETVIDAVGLLG</sequence>
<dbReference type="PANTHER" id="PTHR43491">
    <property type="entry name" value="UDP-N-ACETYL-D-MANNOSAMINE DEHYDROGENASE"/>
    <property type="match status" value="1"/>
</dbReference>
<dbReference type="GO" id="GO:0089714">
    <property type="term" value="F:UDP-N-acetyl-D-mannosamine dehydrogenase activity"/>
    <property type="evidence" value="ECO:0007669"/>
    <property type="project" value="UniProtKB-EC"/>
</dbReference>
<dbReference type="SUPFAM" id="SSF48179">
    <property type="entry name" value="6-phosphogluconate dehydrogenase C-terminal domain-like"/>
    <property type="match status" value="1"/>
</dbReference>
<dbReference type="InterPro" id="IPR028359">
    <property type="entry name" value="UDP_ManNAc/GlcNAc_DH"/>
</dbReference>
<feature type="domain" description="UDP-glucose/GDP-mannose dehydrogenase C-terminal" evidence="4">
    <location>
        <begin position="330"/>
        <end position="424"/>
    </location>
</feature>
<keyword evidence="2" id="KW-0520">NAD</keyword>
<gene>
    <name evidence="5" type="primary">wecC</name>
    <name evidence="5" type="ORF">ABV408_11250</name>
</gene>